<dbReference type="KEGG" id="vg:63911502"/>
<dbReference type="RefSeq" id="YP_010050767.1">
    <property type="nucleotide sequence ID" value="NC_054433.1"/>
</dbReference>
<sequence>MSTLAQIAPGAAALAAAGGITILDRSAKCELCGEWTDGQPAVLRSWGRQHAFKTHDASRPSVLGLDTSLTRAGIAITSLDRPLGDRSALAWPTVLTHRGEAGSKDATYDERGRRLVRQAKAIMGVVDEARRLGADIRLAVIEGPSYGQSSMPSYYDRAGLWWAVVTALQARAVPFAVVTPDHRAKFICGVKPPMGKDRDRAKKLIVDETRARWNYPDGPELVREFIPRRMNHDQADALGLADMGVVKLGWPTPWQKRRRHVENVHLTTWPKVVV</sequence>
<name>A0A6M2YSW6_9CAUD</name>
<proteinExistence type="predicted"/>
<dbReference type="Proteomes" id="UP000501191">
    <property type="component" value="Segment"/>
</dbReference>
<dbReference type="Gene3D" id="3.30.420.10">
    <property type="entry name" value="Ribonuclease H-like superfamily/Ribonuclease H"/>
    <property type="match status" value="1"/>
</dbReference>
<protein>
    <submittedName>
        <fullName evidence="1">RuvC-like resolvase</fullName>
    </submittedName>
</protein>
<evidence type="ECO:0000313" key="1">
    <source>
        <dbReference type="EMBL" id="QEA10834.1"/>
    </source>
</evidence>
<dbReference type="GO" id="GO:0003676">
    <property type="term" value="F:nucleic acid binding"/>
    <property type="evidence" value="ECO:0007669"/>
    <property type="project" value="InterPro"/>
</dbReference>
<dbReference type="GeneID" id="63911502"/>
<dbReference type="InterPro" id="IPR036397">
    <property type="entry name" value="RNaseH_sf"/>
</dbReference>
<evidence type="ECO:0000313" key="2">
    <source>
        <dbReference type="Proteomes" id="UP000501191"/>
    </source>
</evidence>
<organism evidence="1 2">
    <name type="scientific">Mycobacterium phage Weirdo19</name>
    <dbReference type="NCBI Taxonomy" id="2601610"/>
    <lineage>
        <taxon>Viruses</taxon>
        <taxon>Duplodnaviria</taxon>
        <taxon>Heunggongvirae</taxon>
        <taxon>Uroviricota</taxon>
        <taxon>Caudoviricetes</taxon>
        <taxon>Rosariovirus</taxon>
        <taxon>Rosariovirus Weirdo19ES</taxon>
    </lineage>
</organism>
<reference evidence="1 2" key="1">
    <citation type="journal article" date="2020" name="PLoS ONE">
        <title>Weirdo19ES is a novel singleton mycobacteriophage that selects for glycolipid deficient phage-resistant M. smegmatis mutants.</title>
        <authorList>
            <person name="Suarez C.A."/>
            <person name="Franceschelli J.J."/>
            <person name="Tasselli S.E."/>
            <person name="Morbidoni H.R."/>
        </authorList>
    </citation>
    <scope>NUCLEOTIDE SEQUENCE [LARGE SCALE GENOMIC DNA]</scope>
</reference>
<dbReference type="EMBL" id="MN103533">
    <property type="protein sequence ID" value="QEA10834.1"/>
    <property type="molecule type" value="Genomic_DNA"/>
</dbReference>
<keyword evidence="2" id="KW-1185">Reference proteome</keyword>
<accession>A0A6M2YSW6</accession>